<dbReference type="InParanoid" id="A0A2P6MZE6"/>
<dbReference type="EMBL" id="MDYQ01000282">
    <property type="protein sequence ID" value="PRP77075.1"/>
    <property type="molecule type" value="Genomic_DNA"/>
</dbReference>
<keyword evidence="7" id="KW-1185">Reference proteome</keyword>
<evidence type="ECO:0000313" key="6">
    <source>
        <dbReference type="EMBL" id="PRP77075.1"/>
    </source>
</evidence>
<dbReference type="Proteomes" id="UP000241769">
    <property type="component" value="Unassembled WGS sequence"/>
</dbReference>
<feature type="region of interest" description="Disordered" evidence="4">
    <location>
        <begin position="82"/>
        <end position="102"/>
    </location>
</feature>
<keyword evidence="2" id="KW-0645">Protease</keyword>
<dbReference type="GO" id="GO:0008234">
    <property type="term" value="F:cysteine-type peptidase activity"/>
    <property type="evidence" value="ECO:0007669"/>
    <property type="project" value="InterPro"/>
</dbReference>
<protein>
    <recommendedName>
        <fullName evidence="5">Ubiquitin-like protease family profile domain-containing protein</fullName>
    </recommendedName>
</protein>
<dbReference type="GO" id="GO:0006508">
    <property type="term" value="P:proteolysis"/>
    <property type="evidence" value="ECO:0007669"/>
    <property type="project" value="UniProtKB-KW"/>
</dbReference>
<name>A0A2P6MZE6_9EUKA</name>
<proteinExistence type="inferred from homology"/>
<feature type="compositionally biased region" description="Acidic residues" evidence="4">
    <location>
        <begin position="639"/>
        <end position="650"/>
    </location>
</feature>
<feature type="compositionally biased region" description="Acidic residues" evidence="4">
    <location>
        <begin position="675"/>
        <end position="704"/>
    </location>
</feature>
<dbReference type="PANTHER" id="PTHR36812">
    <property type="entry name" value="NEUROFILAMENT TRIPLET M PROTEIN-LIKE PROTEIN"/>
    <property type="match status" value="1"/>
</dbReference>
<dbReference type="PANTHER" id="PTHR36812:SF9">
    <property type="entry name" value="MYB-LIKE PROTEIN X ISOFORM X1"/>
    <property type="match status" value="1"/>
</dbReference>
<gene>
    <name evidence="6" type="ORF">PROFUN_14588</name>
</gene>
<dbReference type="AlphaFoldDB" id="A0A2P6MZE6"/>
<organism evidence="6 7">
    <name type="scientific">Planoprotostelium fungivorum</name>
    <dbReference type="NCBI Taxonomy" id="1890364"/>
    <lineage>
        <taxon>Eukaryota</taxon>
        <taxon>Amoebozoa</taxon>
        <taxon>Evosea</taxon>
        <taxon>Variosea</taxon>
        <taxon>Cavosteliida</taxon>
        <taxon>Cavosteliaceae</taxon>
        <taxon>Planoprotostelium</taxon>
    </lineage>
</organism>
<dbReference type="SUPFAM" id="SSF54001">
    <property type="entry name" value="Cysteine proteinases"/>
    <property type="match status" value="1"/>
</dbReference>
<dbReference type="Gene3D" id="3.40.395.10">
    <property type="entry name" value="Adenoviral Proteinase, Chain A"/>
    <property type="match status" value="1"/>
</dbReference>
<feature type="compositionally biased region" description="Basic residues" evidence="4">
    <location>
        <begin position="743"/>
        <end position="766"/>
    </location>
</feature>
<feature type="compositionally biased region" description="Basic and acidic residues" evidence="4">
    <location>
        <begin position="629"/>
        <end position="638"/>
    </location>
</feature>
<evidence type="ECO:0000259" key="5">
    <source>
        <dbReference type="PROSITE" id="PS50600"/>
    </source>
</evidence>
<feature type="compositionally biased region" description="Basic and acidic residues" evidence="4">
    <location>
        <begin position="732"/>
        <end position="742"/>
    </location>
</feature>
<evidence type="ECO:0000256" key="2">
    <source>
        <dbReference type="ARBA" id="ARBA00022670"/>
    </source>
</evidence>
<dbReference type="InterPro" id="IPR038765">
    <property type="entry name" value="Papain-like_cys_pep_sf"/>
</dbReference>
<evidence type="ECO:0000256" key="3">
    <source>
        <dbReference type="ARBA" id="ARBA00022801"/>
    </source>
</evidence>
<dbReference type="Pfam" id="PF02902">
    <property type="entry name" value="Peptidase_C48"/>
    <property type="match status" value="1"/>
</dbReference>
<feature type="region of interest" description="Disordered" evidence="4">
    <location>
        <begin position="311"/>
        <end position="343"/>
    </location>
</feature>
<comment type="similarity">
    <text evidence="1">Belongs to the peptidase C48 family.</text>
</comment>
<keyword evidence="3" id="KW-0378">Hydrolase</keyword>
<feature type="region of interest" description="Disordered" evidence="4">
    <location>
        <begin position="616"/>
        <end position="801"/>
    </location>
</feature>
<reference evidence="6 7" key="1">
    <citation type="journal article" date="2018" name="Genome Biol. Evol.">
        <title>Multiple Roots of Fruiting Body Formation in Amoebozoa.</title>
        <authorList>
            <person name="Hillmann F."/>
            <person name="Forbes G."/>
            <person name="Novohradska S."/>
            <person name="Ferling I."/>
            <person name="Riege K."/>
            <person name="Groth M."/>
            <person name="Westermann M."/>
            <person name="Marz M."/>
            <person name="Spaller T."/>
            <person name="Winckler T."/>
            <person name="Schaap P."/>
            <person name="Glockner G."/>
        </authorList>
    </citation>
    <scope>NUCLEOTIDE SEQUENCE [LARGE SCALE GENOMIC DNA]</scope>
    <source>
        <strain evidence="6 7">Jena</strain>
    </source>
</reference>
<accession>A0A2P6MZE6</accession>
<feature type="non-terminal residue" evidence="6">
    <location>
        <position position="987"/>
    </location>
</feature>
<comment type="caution">
    <text evidence="6">The sequence shown here is derived from an EMBL/GenBank/DDBJ whole genome shotgun (WGS) entry which is preliminary data.</text>
</comment>
<sequence>MAPDASSVAIYPTFSLEKYPAEPHTESLRFYNPRCFYNDSKSLLTRASNMVRDSEEFLTILTDGNGNDYVCRNYKRPTKLQAGSFSQARSKQENVEARNNGESMEEKFELELTGLGWARDEDGWITDLLIDSRLEALRQLDLQGTILKAANSLGNVGPSHQHTGQSIREWLKQDQFVLCPFNFEFHWILVVLVPGPSARAYLLDSKTEKPKGGRYASLIQSLTDGGIKEKNIIRPFDDRETIQEDNFSCGVYTMWFIELLLSRKDRQLHKAGVEKWMKEIYREVRNGDLTNKRQELIKKLDEDLNRKKDILKEREQRNEGKQEDNQEVNEMERSNGEKAEKVVGVEPEGDSVLDCLTKDNAGKMNINGEFLSSEEMYIPSLRELKMAAQMMDKILSQGIEDIKKNKFKTAAAIFGSINDTRERIRRGQCTLEQLGEMLKGFCQLSALVQLSTNVKQRTAIMILIYYIELRGEIDIPFTWPGHMLHQIHNVRDNKTQTMYFARAVAICYIAKDSSIEDKLRYIYHLFERQAVIKSLRNCKAILHLRGKSSKQGVHPIHVIWRAAMDKYLSICEEIEDRKTDMWKQIQPRVSELDGMSQPEVVTQIVEMYVYGEKNKQRGLKQSKLSAEAIGEKEATHDDGVDEEEKEEEDEERKKRRKRVDDGEKEEEERKKRVLDEEEEEEKEEEEEEKEEEEEEKEEEEEEEKEKERRKRRKRAVDDDEKEEEEDRKRRKRDDDSKEEDKKRKTKKSVRQRKDGKKRRTIKKSAASKRDQETESEVEEDLVERVSSLDEANEVSHLSSSELRVEDTWKYNPRGKLFHSRMFDVLTPKAPREQQDCEEEVLVREMNNELKPFGLVLRGEAGTLREITEALPSPESDRIATADFQKDHEDEDSLEYLEAYAVARELRVTLVIHELYGGEHHTAILRGGEPNKKILRVAHLRSARDEYYRVVEEGEIPMLEHAKTVHEEVTGEWLVENISDQQRPALVE</sequence>
<dbReference type="InterPro" id="IPR003653">
    <property type="entry name" value="Peptidase_C48_C"/>
</dbReference>
<evidence type="ECO:0000256" key="1">
    <source>
        <dbReference type="ARBA" id="ARBA00005234"/>
    </source>
</evidence>
<feature type="domain" description="Ubiquitin-like protease family profile" evidence="5">
    <location>
        <begin position="108"/>
        <end position="260"/>
    </location>
</feature>
<evidence type="ECO:0000256" key="4">
    <source>
        <dbReference type="SAM" id="MobiDB-lite"/>
    </source>
</evidence>
<evidence type="ECO:0000313" key="7">
    <source>
        <dbReference type="Proteomes" id="UP000241769"/>
    </source>
</evidence>
<dbReference type="PROSITE" id="PS50600">
    <property type="entry name" value="ULP_PROTEASE"/>
    <property type="match status" value="1"/>
</dbReference>